<feature type="compositionally biased region" description="Polar residues" evidence="1">
    <location>
        <begin position="60"/>
        <end position="76"/>
    </location>
</feature>
<dbReference type="Proteomes" id="UP000182350">
    <property type="component" value="Unassembled WGS sequence"/>
</dbReference>
<evidence type="ECO:0000313" key="2">
    <source>
        <dbReference type="EMBL" id="SFX55218.1"/>
    </source>
</evidence>
<accession>A0A1K1XZN9</accession>
<gene>
    <name evidence="2" type="ORF">SAMN02745752_02049</name>
</gene>
<feature type="region of interest" description="Disordered" evidence="1">
    <location>
        <begin position="1"/>
        <end position="96"/>
    </location>
</feature>
<organism evidence="2 3">
    <name type="scientific">Marinospirillum alkaliphilum DSM 21637</name>
    <dbReference type="NCBI Taxonomy" id="1122209"/>
    <lineage>
        <taxon>Bacteria</taxon>
        <taxon>Pseudomonadati</taxon>
        <taxon>Pseudomonadota</taxon>
        <taxon>Gammaproteobacteria</taxon>
        <taxon>Oceanospirillales</taxon>
        <taxon>Oceanospirillaceae</taxon>
        <taxon>Marinospirillum</taxon>
    </lineage>
</organism>
<evidence type="ECO:0000313" key="3">
    <source>
        <dbReference type="Proteomes" id="UP000182350"/>
    </source>
</evidence>
<evidence type="ECO:0008006" key="4">
    <source>
        <dbReference type="Google" id="ProtNLM"/>
    </source>
</evidence>
<feature type="compositionally biased region" description="Polar residues" evidence="1">
    <location>
        <begin position="188"/>
        <end position="199"/>
    </location>
</feature>
<feature type="compositionally biased region" description="Basic and acidic residues" evidence="1">
    <location>
        <begin position="178"/>
        <end position="187"/>
    </location>
</feature>
<protein>
    <recommendedName>
        <fullName evidence="4">DUF3306 domain-containing protein</fullName>
    </recommendedName>
</protein>
<dbReference type="EMBL" id="FPJW01000007">
    <property type="protein sequence ID" value="SFX55218.1"/>
    <property type="molecule type" value="Genomic_DNA"/>
</dbReference>
<dbReference type="STRING" id="1122209.SAMN02745752_02049"/>
<proteinExistence type="predicted"/>
<keyword evidence="3" id="KW-1185">Reference proteome</keyword>
<feature type="compositionally biased region" description="Polar residues" evidence="1">
    <location>
        <begin position="168"/>
        <end position="177"/>
    </location>
</feature>
<dbReference type="OrthoDB" id="5609487at2"/>
<sequence length="222" mass="24130">MSQSETPASGFLSRWSNRKQATRTETDATTEPTLTVARTLEHGPLSAGAASAVDAEHATPSESLSDTQSEALSNTEPEALADTPPELTDADMPSLDSLHAGSDVSMFFSKGVSQALRQQALRRLFHQPEFNVRCPLDEYAEDYSQMATLSSEAAGQLRSWAKDRINNLLDTTQQPDEQNLHEPEHHQSAGTTSGDQQPATAAGDAEQQHQLPEQRPPADHRT</sequence>
<name>A0A1K1XZN9_9GAMM</name>
<dbReference type="Pfam" id="PF11748">
    <property type="entry name" value="DUF3306"/>
    <property type="match status" value="1"/>
</dbReference>
<evidence type="ECO:0000256" key="1">
    <source>
        <dbReference type="SAM" id="MobiDB-lite"/>
    </source>
</evidence>
<dbReference type="RefSeq" id="WP_072326367.1">
    <property type="nucleotide sequence ID" value="NZ_FPJW01000007.1"/>
</dbReference>
<feature type="region of interest" description="Disordered" evidence="1">
    <location>
        <begin position="166"/>
        <end position="222"/>
    </location>
</feature>
<dbReference type="AlphaFoldDB" id="A0A1K1XZN9"/>
<reference evidence="2 3" key="1">
    <citation type="submission" date="2016-11" db="EMBL/GenBank/DDBJ databases">
        <authorList>
            <person name="Jaros S."/>
            <person name="Januszkiewicz K."/>
            <person name="Wedrychowicz H."/>
        </authorList>
    </citation>
    <scope>NUCLEOTIDE SEQUENCE [LARGE SCALE GENOMIC DNA]</scope>
    <source>
        <strain evidence="2 3">DSM 21637</strain>
    </source>
</reference>
<dbReference type="InterPro" id="IPR021735">
    <property type="entry name" value="DUF3306"/>
</dbReference>